<sequence length="143" mass="16359">MEYISILIVSFLSATILPLGSEALLLFYTAQEANSLLLLWCWATMGNSLGAMTNWLLGTYLTRFEGRRWFPVDKKRRVKAEYYFNRYGVWSLLFTWLPIIGDGIAIAAGVFRTSLWYFIPLVVLGKAGRYALILWGQQVIYTG</sequence>
<dbReference type="KEGG" id="mpc:Mar181_2328"/>
<evidence type="ECO:0000256" key="1">
    <source>
        <dbReference type="SAM" id="Phobius"/>
    </source>
</evidence>
<dbReference type="RefSeq" id="WP_013796838.1">
    <property type="nucleotide sequence ID" value="NC_015559.1"/>
</dbReference>
<dbReference type="InterPro" id="IPR032816">
    <property type="entry name" value="VTT_dom"/>
</dbReference>
<feature type="transmembrane region" description="Helical" evidence="1">
    <location>
        <begin position="37"/>
        <end position="62"/>
    </location>
</feature>
<dbReference type="Proteomes" id="UP000009230">
    <property type="component" value="Chromosome"/>
</dbReference>
<dbReference type="eggNOG" id="COG1238">
    <property type="taxonomic scope" value="Bacteria"/>
</dbReference>
<gene>
    <name evidence="3" type="ordered locus">Mar181_2328</name>
</gene>
<evidence type="ECO:0000313" key="4">
    <source>
        <dbReference type="Proteomes" id="UP000009230"/>
    </source>
</evidence>
<evidence type="ECO:0000313" key="3">
    <source>
        <dbReference type="EMBL" id="AEF55363.1"/>
    </source>
</evidence>
<dbReference type="OrthoDB" id="9814483at2"/>
<reference evidence="3 4" key="1">
    <citation type="journal article" date="2012" name="Stand. Genomic Sci.">
        <title>Complete genome sequence of Marinomonas posidonica type strain (IVIA-Po-181(T)).</title>
        <authorList>
            <person name="Lucas-Elio P."/>
            <person name="Goodwin L."/>
            <person name="Woyke T."/>
            <person name="Pitluck S."/>
            <person name="Nolan M."/>
            <person name="Kyrpides N.C."/>
            <person name="Detter J.C."/>
            <person name="Copeland A."/>
            <person name="Lu M."/>
            <person name="Bruce D."/>
            <person name="Detter C."/>
            <person name="Tapia R."/>
            <person name="Han S."/>
            <person name="Land M.L."/>
            <person name="Ivanova N."/>
            <person name="Mikhailova N."/>
            <person name="Johnston A.W."/>
            <person name="Sanchez-Amat A."/>
        </authorList>
    </citation>
    <scope>NUCLEOTIDE SEQUENCE [LARGE SCALE GENOMIC DNA]</scope>
    <source>
        <strain evidence="4">CECT 7376 / NCIMB 14433 / IVIA-Po-181</strain>
    </source>
</reference>
<dbReference type="HOGENOM" id="CLU_125997_0_0_6"/>
<dbReference type="GO" id="GO:0005886">
    <property type="term" value="C:plasma membrane"/>
    <property type="evidence" value="ECO:0007669"/>
    <property type="project" value="UniProtKB-ARBA"/>
</dbReference>
<name>F6CVI6_MARPP</name>
<dbReference type="PANTHER" id="PTHR42709">
    <property type="entry name" value="ALKALINE PHOSPHATASE LIKE PROTEIN"/>
    <property type="match status" value="1"/>
</dbReference>
<keyword evidence="1" id="KW-1133">Transmembrane helix</keyword>
<dbReference type="PANTHER" id="PTHR42709:SF4">
    <property type="entry name" value="INNER MEMBRANE PROTEIN YQAA"/>
    <property type="match status" value="1"/>
</dbReference>
<organism evidence="3 4">
    <name type="scientific">Marinomonas posidonica (strain CECT 7376 / NCIMB 14433 / IVIA-Po-181)</name>
    <dbReference type="NCBI Taxonomy" id="491952"/>
    <lineage>
        <taxon>Bacteria</taxon>
        <taxon>Pseudomonadati</taxon>
        <taxon>Pseudomonadota</taxon>
        <taxon>Gammaproteobacteria</taxon>
        <taxon>Oceanospirillales</taxon>
        <taxon>Oceanospirillaceae</taxon>
        <taxon>Marinomonas</taxon>
    </lineage>
</organism>
<dbReference type="AlphaFoldDB" id="F6CVI6"/>
<feature type="transmembrane region" description="Helical" evidence="1">
    <location>
        <begin position="83"/>
        <end position="109"/>
    </location>
</feature>
<feature type="transmembrane region" description="Helical" evidence="1">
    <location>
        <begin position="115"/>
        <end position="135"/>
    </location>
</feature>
<dbReference type="Pfam" id="PF09335">
    <property type="entry name" value="VTT_dom"/>
    <property type="match status" value="1"/>
</dbReference>
<keyword evidence="1" id="KW-0472">Membrane</keyword>
<accession>F6CVI6</accession>
<dbReference type="InterPro" id="IPR051311">
    <property type="entry name" value="DedA_domain"/>
</dbReference>
<keyword evidence="1" id="KW-0812">Transmembrane</keyword>
<feature type="domain" description="VTT" evidence="2">
    <location>
        <begin position="35"/>
        <end position="132"/>
    </location>
</feature>
<keyword evidence="4" id="KW-1185">Reference proteome</keyword>
<evidence type="ECO:0000259" key="2">
    <source>
        <dbReference type="Pfam" id="PF09335"/>
    </source>
</evidence>
<proteinExistence type="predicted"/>
<dbReference type="EMBL" id="CP002771">
    <property type="protein sequence ID" value="AEF55363.1"/>
    <property type="molecule type" value="Genomic_DNA"/>
</dbReference>
<dbReference type="STRING" id="491952.Mar181_2328"/>
<protein>
    <recommendedName>
        <fullName evidence="2">VTT domain-containing protein</fullName>
    </recommendedName>
</protein>